<feature type="domain" description="FYVE-type" evidence="5">
    <location>
        <begin position="62"/>
        <end position="86"/>
    </location>
</feature>
<dbReference type="Gene3D" id="3.30.40.10">
    <property type="entry name" value="Zinc/RING finger domain, C3HC4 (zinc finger)"/>
    <property type="match status" value="1"/>
</dbReference>
<reference evidence="6 7" key="1">
    <citation type="submission" date="2019-01" db="EMBL/GenBank/DDBJ databases">
        <title>A draft genome assembly of the solar-powered sea slug Elysia chlorotica.</title>
        <authorList>
            <person name="Cai H."/>
            <person name="Li Q."/>
            <person name="Fang X."/>
            <person name="Li J."/>
            <person name="Curtis N.E."/>
            <person name="Altenburger A."/>
            <person name="Shibata T."/>
            <person name="Feng M."/>
            <person name="Maeda T."/>
            <person name="Schwartz J.A."/>
            <person name="Shigenobu S."/>
            <person name="Lundholm N."/>
            <person name="Nishiyama T."/>
            <person name="Yang H."/>
            <person name="Hasebe M."/>
            <person name="Li S."/>
            <person name="Pierce S.K."/>
            <person name="Wang J."/>
        </authorList>
    </citation>
    <scope>NUCLEOTIDE SEQUENCE [LARGE SCALE GENOMIC DNA]</scope>
    <source>
        <strain evidence="6">EC2010</strain>
        <tissue evidence="6">Whole organism of an adult</tissue>
    </source>
</reference>
<dbReference type="SUPFAM" id="SSF57903">
    <property type="entry name" value="FYVE/PHD zinc finger"/>
    <property type="match status" value="1"/>
</dbReference>
<evidence type="ECO:0000256" key="1">
    <source>
        <dbReference type="ARBA" id="ARBA00022723"/>
    </source>
</evidence>
<dbReference type="Pfam" id="PF01363">
    <property type="entry name" value="FYVE"/>
    <property type="match status" value="1"/>
</dbReference>
<dbReference type="SMART" id="SM00064">
    <property type="entry name" value="FYVE"/>
    <property type="match status" value="1"/>
</dbReference>
<dbReference type="EMBL" id="RQTK01001371">
    <property type="protein sequence ID" value="RUS70603.1"/>
    <property type="molecule type" value="Genomic_DNA"/>
</dbReference>
<proteinExistence type="predicted"/>
<dbReference type="PROSITE" id="PS50178">
    <property type="entry name" value="ZF_FYVE"/>
    <property type="match status" value="1"/>
</dbReference>
<keyword evidence="7" id="KW-1185">Reference proteome</keyword>
<dbReference type="OrthoDB" id="6152062at2759"/>
<dbReference type="Proteomes" id="UP000271974">
    <property type="component" value="Unassembled WGS sequence"/>
</dbReference>
<dbReference type="AlphaFoldDB" id="A0A3S0ZAQ0"/>
<name>A0A3S0ZAQ0_ELYCH</name>
<dbReference type="InterPro" id="IPR011011">
    <property type="entry name" value="Znf_FYVE_PHD"/>
</dbReference>
<dbReference type="GO" id="GO:0008270">
    <property type="term" value="F:zinc ion binding"/>
    <property type="evidence" value="ECO:0007669"/>
    <property type="project" value="UniProtKB-KW"/>
</dbReference>
<protein>
    <recommendedName>
        <fullName evidence="5">FYVE-type domain-containing protein</fullName>
    </recommendedName>
</protein>
<accession>A0A3S0ZAQ0</accession>
<keyword evidence="2 4" id="KW-0863">Zinc-finger</keyword>
<evidence type="ECO:0000313" key="6">
    <source>
        <dbReference type="EMBL" id="RUS70603.1"/>
    </source>
</evidence>
<keyword evidence="1" id="KW-0479">Metal-binding</keyword>
<dbReference type="InterPro" id="IPR013083">
    <property type="entry name" value="Znf_RING/FYVE/PHD"/>
</dbReference>
<organism evidence="6 7">
    <name type="scientific">Elysia chlorotica</name>
    <name type="common">Eastern emerald elysia</name>
    <name type="synonym">Sea slug</name>
    <dbReference type="NCBI Taxonomy" id="188477"/>
    <lineage>
        <taxon>Eukaryota</taxon>
        <taxon>Metazoa</taxon>
        <taxon>Spiralia</taxon>
        <taxon>Lophotrochozoa</taxon>
        <taxon>Mollusca</taxon>
        <taxon>Gastropoda</taxon>
        <taxon>Heterobranchia</taxon>
        <taxon>Euthyneura</taxon>
        <taxon>Panpulmonata</taxon>
        <taxon>Sacoglossa</taxon>
        <taxon>Placobranchoidea</taxon>
        <taxon>Plakobranchidae</taxon>
        <taxon>Elysia</taxon>
    </lineage>
</organism>
<evidence type="ECO:0000256" key="4">
    <source>
        <dbReference type="PROSITE-ProRule" id="PRU00091"/>
    </source>
</evidence>
<evidence type="ECO:0000313" key="7">
    <source>
        <dbReference type="Proteomes" id="UP000271974"/>
    </source>
</evidence>
<dbReference type="InterPro" id="IPR000306">
    <property type="entry name" value="Znf_FYVE"/>
</dbReference>
<evidence type="ECO:0000256" key="3">
    <source>
        <dbReference type="ARBA" id="ARBA00022833"/>
    </source>
</evidence>
<gene>
    <name evidence="6" type="ORF">EGW08_021631</name>
</gene>
<dbReference type="InterPro" id="IPR017455">
    <property type="entry name" value="Znf_FYVE-rel"/>
</dbReference>
<comment type="caution">
    <text evidence="6">The sequence shown here is derived from an EMBL/GenBank/DDBJ whole genome shotgun (WGS) entry which is preliminary data.</text>
</comment>
<keyword evidence="3" id="KW-0862">Zinc</keyword>
<sequence>MRSLRQEPHLALAQQVTPGYFQQIDHLTSSQATAEYVFYLKEITKIHWKPSEGRSACSNKSCRRQFTLIERPHHCRKCGEVFCAKCVAYQRRLNRLAHFDPDGDLEKVSLNWGWHEPIIFTIFLYIFGQLLEL</sequence>
<evidence type="ECO:0000259" key="5">
    <source>
        <dbReference type="PROSITE" id="PS50178"/>
    </source>
</evidence>
<dbReference type="STRING" id="188477.A0A3S0ZAQ0"/>
<evidence type="ECO:0000256" key="2">
    <source>
        <dbReference type="ARBA" id="ARBA00022771"/>
    </source>
</evidence>